<keyword evidence="2" id="KW-1185">Reference proteome</keyword>
<dbReference type="EMBL" id="CAJVPZ010012256">
    <property type="protein sequence ID" value="CAG8638087.1"/>
    <property type="molecule type" value="Genomic_DNA"/>
</dbReference>
<dbReference type="SUPFAM" id="SSF53098">
    <property type="entry name" value="Ribonuclease H-like"/>
    <property type="match status" value="1"/>
</dbReference>
<name>A0A9N9DK87_9GLOM</name>
<dbReference type="OrthoDB" id="2438787at2759"/>
<dbReference type="Proteomes" id="UP000789396">
    <property type="component" value="Unassembled WGS sequence"/>
</dbReference>
<sequence length="397" mass="46249">DAMYIHVIDHCKDISQPDRFKFIELQAKKTTTSRIKSKSIDNNDQDSEDTLSVLKKLKTSNLTLIFDDWTTISNSSVYAFFAITSYGDIHMLGLEEFEDQRHTSENIANITIEAINKIGLNMEQFNHEIIQIIEDRNHWKNNELLMKILEPVNNAIKQLETANTTLADAYLLLINLGKNLISLFTNINKYDFKLYIYLCTLAIFCHSKTQKFAISKKTTLSDIQTTAIKLIKKWNWNRELAVDIKNGLADYLNFIGDFNLDKGILIDNPRIYWDHILNLKYAALIIFVKRIFSFVPYAAEAERYSEEIYNIDDWDDNINDTLTSIELKNELETFFEEEQAELEDITNLIPKFIIEQLVDINDPIFYNQTVLNNFIDESLVMDENNDSDWDINSIIDD</sequence>
<proteinExistence type="predicted"/>
<protein>
    <submittedName>
        <fullName evidence="1">16376_t:CDS:1</fullName>
    </submittedName>
</protein>
<gene>
    <name evidence="1" type="ORF">RFULGI_LOCUS7975</name>
</gene>
<evidence type="ECO:0000313" key="2">
    <source>
        <dbReference type="Proteomes" id="UP000789396"/>
    </source>
</evidence>
<dbReference type="InterPro" id="IPR012337">
    <property type="entry name" value="RNaseH-like_sf"/>
</dbReference>
<evidence type="ECO:0000313" key="1">
    <source>
        <dbReference type="EMBL" id="CAG8638087.1"/>
    </source>
</evidence>
<comment type="caution">
    <text evidence="1">The sequence shown here is derived from an EMBL/GenBank/DDBJ whole genome shotgun (WGS) entry which is preliminary data.</text>
</comment>
<feature type="non-terminal residue" evidence="1">
    <location>
        <position position="397"/>
    </location>
</feature>
<accession>A0A9N9DK87</accession>
<reference evidence="1" key="1">
    <citation type="submission" date="2021-06" db="EMBL/GenBank/DDBJ databases">
        <authorList>
            <person name="Kallberg Y."/>
            <person name="Tangrot J."/>
            <person name="Rosling A."/>
        </authorList>
    </citation>
    <scope>NUCLEOTIDE SEQUENCE</scope>
    <source>
        <strain evidence="1">IN212</strain>
    </source>
</reference>
<dbReference type="AlphaFoldDB" id="A0A9N9DK87"/>
<organism evidence="1 2">
    <name type="scientific">Racocetra fulgida</name>
    <dbReference type="NCBI Taxonomy" id="60492"/>
    <lineage>
        <taxon>Eukaryota</taxon>
        <taxon>Fungi</taxon>
        <taxon>Fungi incertae sedis</taxon>
        <taxon>Mucoromycota</taxon>
        <taxon>Glomeromycotina</taxon>
        <taxon>Glomeromycetes</taxon>
        <taxon>Diversisporales</taxon>
        <taxon>Gigasporaceae</taxon>
        <taxon>Racocetra</taxon>
    </lineage>
</organism>